<dbReference type="EMBL" id="AB853026">
    <property type="protein sequence ID" value="BAO18963.1"/>
    <property type="molecule type" value="Genomic_DNA"/>
</dbReference>
<name>V5YNU2_9BURK</name>
<reference evidence="1" key="1">
    <citation type="journal article" date="2014" name="Microbiology">
        <title>A 2,4-dichlorophenoxyacetic acid degradation plasmid pM7012 discloses distribution of an unclassified megaplasmid group across bacterial species.</title>
        <authorList>
            <person name="Sakai Y."/>
            <person name="Ogawa N."/>
            <person name="Shimomura Y."/>
            <person name="Fujii T."/>
        </authorList>
    </citation>
    <scope>NUCLEOTIDE SEQUENCE</scope>
    <source>
        <strain evidence="1">M701</strain>
    </source>
</reference>
<evidence type="ECO:0008006" key="2">
    <source>
        <dbReference type="Google" id="ProtNLM"/>
    </source>
</evidence>
<keyword evidence="1" id="KW-0614">Plasmid</keyword>
<dbReference type="AlphaFoldDB" id="V5YNU2"/>
<dbReference type="RefSeq" id="WP_023842506.1">
    <property type="nucleotide sequence ID" value="NC_022995.1"/>
</dbReference>
<proteinExistence type="predicted"/>
<evidence type="ECO:0000313" key="1">
    <source>
        <dbReference type="EMBL" id="BAO18963.1"/>
    </source>
</evidence>
<reference evidence="1" key="2">
    <citation type="submission" date="2024-06" db="EMBL/GenBank/DDBJ databases">
        <authorList>
            <person name="Sakai Y."/>
            <person name="Fujii T."/>
        </authorList>
    </citation>
    <scope>NUCLEOTIDE SEQUENCE</scope>
    <source>
        <strain evidence="1">M701</strain>
        <plasmid evidence="1">pM7012</plasmid>
    </source>
</reference>
<protein>
    <recommendedName>
        <fullName evidence="2">2OG-Fe(II) oxygenase</fullName>
    </recommendedName>
</protein>
<accession>V5YNU2</accession>
<organism evidence="1">
    <name type="scientific">Burkholderia sp. M701</name>
    <dbReference type="NCBI Taxonomy" id="326454"/>
    <lineage>
        <taxon>Bacteria</taxon>
        <taxon>Pseudomonadati</taxon>
        <taxon>Pseudomonadota</taxon>
        <taxon>Betaproteobacteria</taxon>
        <taxon>Burkholderiales</taxon>
        <taxon>Burkholderiaceae</taxon>
        <taxon>Burkholderia</taxon>
    </lineage>
</organism>
<geneLocation type="plasmid" evidence="1">
    <name>pM7012</name>
</geneLocation>
<sequence>MIRVVGHLTPDAALLGQALHPKYPLGDFTHFVSVPEVFEKAVRHHGYTIRKTDELHGGLLFANLHGVSMHQDEFLSILWVLATPRDEGDNPLQMICGGEYANLREGDIVLFDATRLHGVIATQVGLWCVFSVYVDATVETRETE</sequence>